<evidence type="ECO:0000313" key="1">
    <source>
        <dbReference type="EMBL" id="KAG2324376.1"/>
    </source>
</evidence>
<evidence type="ECO:0000313" key="2">
    <source>
        <dbReference type="Proteomes" id="UP000886595"/>
    </source>
</evidence>
<name>A0A8X7W6W4_BRACI</name>
<proteinExistence type="predicted"/>
<dbReference type="AlphaFoldDB" id="A0A8X7W6W4"/>
<organism evidence="1 2">
    <name type="scientific">Brassica carinata</name>
    <name type="common">Ethiopian mustard</name>
    <name type="synonym">Abyssinian cabbage</name>
    <dbReference type="NCBI Taxonomy" id="52824"/>
    <lineage>
        <taxon>Eukaryota</taxon>
        <taxon>Viridiplantae</taxon>
        <taxon>Streptophyta</taxon>
        <taxon>Embryophyta</taxon>
        <taxon>Tracheophyta</taxon>
        <taxon>Spermatophyta</taxon>
        <taxon>Magnoliopsida</taxon>
        <taxon>eudicotyledons</taxon>
        <taxon>Gunneridae</taxon>
        <taxon>Pentapetalae</taxon>
        <taxon>rosids</taxon>
        <taxon>malvids</taxon>
        <taxon>Brassicales</taxon>
        <taxon>Brassicaceae</taxon>
        <taxon>Brassiceae</taxon>
        <taxon>Brassica</taxon>
    </lineage>
</organism>
<reference evidence="1 2" key="1">
    <citation type="submission" date="2020-02" db="EMBL/GenBank/DDBJ databases">
        <authorList>
            <person name="Ma Q."/>
            <person name="Huang Y."/>
            <person name="Song X."/>
            <person name="Pei D."/>
        </authorList>
    </citation>
    <scope>NUCLEOTIDE SEQUENCE [LARGE SCALE GENOMIC DNA]</scope>
    <source>
        <strain evidence="1">Sxm20200214</strain>
        <tissue evidence="1">Leaf</tissue>
    </source>
</reference>
<gene>
    <name evidence="1" type="ORF">Bca52824_007104</name>
</gene>
<dbReference type="Proteomes" id="UP000886595">
    <property type="component" value="Unassembled WGS sequence"/>
</dbReference>
<accession>A0A8X7W6W4</accession>
<protein>
    <submittedName>
        <fullName evidence="1">Uncharacterized protein</fullName>
    </submittedName>
</protein>
<dbReference type="EMBL" id="JAAMPC010000002">
    <property type="protein sequence ID" value="KAG2324376.1"/>
    <property type="molecule type" value="Genomic_DNA"/>
</dbReference>
<sequence length="411" mass="45291">MLQPPCFNLQRSSLDTVSFSRSLSLSKEFSIQSQSAVSPPQAFPVCRLGSSGSEPHPVVDLLRSSSNPYTSTLPQLLTPHLPVVAMVKFMKLTIIWRRHSHSGFITTILTLPLRPPPLPRLSPSVSPAFPLALVTPRRRVSVRKPVRSLVLSFHCVVRDLRFSSGLDESYGFRYGNIRVLLSWISVCVPLWITVKSIVSSRRRVYYTPHIEGAPSHQGFYGAKLHRFGHVYLTAADLYHYAVSSIDGSSKNRICGFPGVVARGTNHPEAFYLLSDISSHIFWLIECDDCMLRSSSVTNYWTLHGSVEFRSLDPSKPSAPSSNSILSASFEMKLELEIHLVSSVSFVGFKAGCTCFNAISSQIGLHTLIVAYGSGASHLKFLAVDNPMSYSFILPSSMSPGSSISVVDFHAL</sequence>
<comment type="caution">
    <text evidence="1">The sequence shown here is derived from an EMBL/GenBank/DDBJ whole genome shotgun (WGS) entry which is preliminary data.</text>
</comment>
<keyword evidence="2" id="KW-1185">Reference proteome</keyword>